<sequence>MTLDTQCRQFLDAIAKAKRPPWNELGVSESRAIFTNLKDAFGEGPPMHSVDERWLTRPAPNADSSIGNVGSPDSNPTVRVRIHRPTDASTGPSQASPAWMLFHGGGWILGDLDSHDTMARRLAESSNAVVISVDYRRAPEHVHPIPILDCYAATWAVIDQAENLGIDRNRVSLIGDSAGGHLAASVASLSTTKHPCSIHQLTMLYPVISPSLDTPSYLEFAEGFGLQRSTMQWFWENYAGTPMDAITADPTTATPLDLMNCNIASFPPTHVITAQYDVLRDEGICFANRLREAGVPTTHQNYDGVIHGFIHFAGVISAGERAFQDFAKQPPQTPPQTPSETL</sequence>
<dbReference type="PANTHER" id="PTHR48081">
    <property type="entry name" value="AB HYDROLASE SUPERFAMILY PROTEIN C4A8.06C"/>
    <property type="match status" value="1"/>
</dbReference>
<gene>
    <name evidence="3" type="ORF">SAMN06265222_103375</name>
</gene>
<dbReference type="EMBL" id="FXUG01000003">
    <property type="protein sequence ID" value="SMP51901.1"/>
    <property type="molecule type" value="Genomic_DNA"/>
</dbReference>
<evidence type="ECO:0000256" key="1">
    <source>
        <dbReference type="ARBA" id="ARBA00022801"/>
    </source>
</evidence>
<feature type="domain" description="Alpha/beta hydrolase fold-3" evidence="2">
    <location>
        <begin position="100"/>
        <end position="310"/>
    </location>
</feature>
<dbReference type="InterPro" id="IPR050300">
    <property type="entry name" value="GDXG_lipolytic_enzyme"/>
</dbReference>
<dbReference type="PANTHER" id="PTHR48081:SF8">
    <property type="entry name" value="ALPHA_BETA HYDROLASE FOLD-3 DOMAIN-CONTAINING PROTEIN-RELATED"/>
    <property type="match status" value="1"/>
</dbReference>
<dbReference type="RefSeq" id="WP_283432155.1">
    <property type="nucleotide sequence ID" value="NZ_FXUG01000003.1"/>
</dbReference>
<name>A0ABY1PYT4_9BACT</name>
<dbReference type="Gene3D" id="3.40.50.1820">
    <property type="entry name" value="alpha/beta hydrolase"/>
    <property type="match status" value="1"/>
</dbReference>
<accession>A0ABY1PYT4</accession>
<reference evidence="3 4" key="1">
    <citation type="submission" date="2017-05" db="EMBL/GenBank/DDBJ databases">
        <authorList>
            <person name="Varghese N."/>
            <person name="Submissions S."/>
        </authorList>
    </citation>
    <scope>NUCLEOTIDE SEQUENCE [LARGE SCALE GENOMIC DNA]</scope>
    <source>
        <strain evidence="3 4">DSM 25457</strain>
    </source>
</reference>
<keyword evidence="4" id="KW-1185">Reference proteome</keyword>
<organism evidence="3 4">
    <name type="scientific">Neorhodopirellula lusitana</name>
    <dbReference type="NCBI Taxonomy" id="445327"/>
    <lineage>
        <taxon>Bacteria</taxon>
        <taxon>Pseudomonadati</taxon>
        <taxon>Planctomycetota</taxon>
        <taxon>Planctomycetia</taxon>
        <taxon>Pirellulales</taxon>
        <taxon>Pirellulaceae</taxon>
        <taxon>Neorhodopirellula</taxon>
    </lineage>
</organism>
<dbReference type="SUPFAM" id="SSF53474">
    <property type="entry name" value="alpha/beta-Hydrolases"/>
    <property type="match status" value="1"/>
</dbReference>
<dbReference type="InterPro" id="IPR013094">
    <property type="entry name" value="AB_hydrolase_3"/>
</dbReference>
<evidence type="ECO:0000313" key="4">
    <source>
        <dbReference type="Proteomes" id="UP001158067"/>
    </source>
</evidence>
<proteinExistence type="predicted"/>
<comment type="caution">
    <text evidence="3">The sequence shown here is derived from an EMBL/GenBank/DDBJ whole genome shotgun (WGS) entry which is preliminary data.</text>
</comment>
<keyword evidence="1" id="KW-0378">Hydrolase</keyword>
<evidence type="ECO:0000259" key="2">
    <source>
        <dbReference type="Pfam" id="PF07859"/>
    </source>
</evidence>
<protein>
    <submittedName>
        <fullName evidence="3">Acetyl esterase</fullName>
    </submittedName>
</protein>
<dbReference type="InterPro" id="IPR029058">
    <property type="entry name" value="AB_hydrolase_fold"/>
</dbReference>
<evidence type="ECO:0000313" key="3">
    <source>
        <dbReference type="EMBL" id="SMP51901.1"/>
    </source>
</evidence>
<dbReference type="Proteomes" id="UP001158067">
    <property type="component" value="Unassembled WGS sequence"/>
</dbReference>
<dbReference type="Pfam" id="PF07859">
    <property type="entry name" value="Abhydrolase_3"/>
    <property type="match status" value="1"/>
</dbReference>